<name>A0A8J1UXG2_OWEFU</name>
<sequence>SESSDLDSSFLSIEPEGGLCAEWNTSQMTSCNNDHHDGSPSPPQTSTPIRAKTKRPRPSRTITREQPSDYLQLPAISISQSCSESSDLDSSFLSIEPVGGLCADWNTPLMISCNNDHHDGSPSPPQTSTPIRAKTKRPRPSRTITREQPSDYLQLPAISISQSC</sequence>
<keyword evidence="3" id="KW-1185">Reference proteome</keyword>
<feature type="compositionally biased region" description="Polar residues" evidence="1">
    <location>
        <begin position="23"/>
        <end position="32"/>
    </location>
</feature>
<proteinExistence type="predicted"/>
<accession>A0A8J1UXG2</accession>
<comment type="caution">
    <text evidence="2">The sequence shown here is derived from an EMBL/GenBank/DDBJ whole genome shotgun (WGS) entry which is preliminary data.</text>
</comment>
<gene>
    <name evidence="2" type="ORF">OFUS_LOCUS15662</name>
</gene>
<reference evidence="2" key="1">
    <citation type="submission" date="2022-03" db="EMBL/GenBank/DDBJ databases">
        <authorList>
            <person name="Martin C."/>
        </authorList>
    </citation>
    <scope>NUCLEOTIDE SEQUENCE</scope>
</reference>
<dbReference type="EMBL" id="CAIIXF020000007">
    <property type="protein sequence ID" value="CAH1790460.1"/>
    <property type="molecule type" value="Genomic_DNA"/>
</dbReference>
<evidence type="ECO:0000256" key="1">
    <source>
        <dbReference type="SAM" id="MobiDB-lite"/>
    </source>
</evidence>
<organism evidence="2 3">
    <name type="scientific">Owenia fusiformis</name>
    <name type="common">Polychaete worm</name>
    <dbReference type="NCBI Taxonomy" id="6347"/>
    <lineage>
        <taxon>Eukaryota</taxon>
        <taxon>Metazoa</taxon>
        <taxon>Spiralia</taxon>
        <taxon>Lophotrochozoa</taxon>
        <taxon>Annelida</taxon>
        <taxon>Polychaeta</taxon>
        <taxon>Sedentaria</taxon>
        <taxon>Canalipalpata</taxon>
        <taxon>Sabellida</taxon>
        <taxon>Oweniida</taxon>
        <taxon>Oweniidae</taxon>
        <taxon>Owenia</taxon>
    </lineage>
</organism>
<feature type="non-terminal residue" evidence="2">
    <location>
        <position position="164"/>
    </location>
</feature>
<evidence type="ECO:0000313" key="2">
    <source>
        <dbReference type="EMBL" id="CAH1790460.1"/>
    </source>
</evidence>
<evidence type="ECO:0000313" key="3">
    <source>
        <dbReference type="Proteomes" id="UP000749559"/>
    </source>
</evidence>
<feature type="region of interest" description="Disordered" evidence="1">
    <location>
        <begin position="23"/>
        <end position="70"/>
    </location>
</feature>
<feature type="region of interest" description="Disordered" evidence="1">
    <location>
        <begin position="113"/>
        <end position="152"/>
    </location>
</feature>
<dbReference type="Proteomes" id="UP000749559">
    <property type="component" value="Unassembled WGS sequence"/>
</dbReference>
<feature type="non-terminal residue" evidence="2">
    <location>
        <position position="1"/>
    </location>
</feature>
<dbReference type="AlphaFoldDB" id="A0A8J1UXG2"/>
<protein>
    <submittedName>
        <fullName evidence="2">Uncharacterized protein</fullName>
    </submittedName>
</protein>